<dbReference type="PROSITE" id="PS00086">
    <property type="entry name" value="CYTOCHROME_P450"/>
    <property type="match status" value="1"/>
</dbReference>
<reference evidence="5" key="1">
    <citation type="journal article" date="2019" name="Int. J. Syst. Evol. Microbiol.">
        <title>The Global Catalogue of Microorganisms (GCM) 10K type strain sequencing project: providing services to taxonomists for standard genome sequencing and annotation.</title>
        <authorList>
            <consortium name="The Broad Institute Genomics Platform"/>
            <consortium name="The Broad Institute Genome Sequencing Center for Infectious Disease"/>
            <person name="Wu L."/>
            <person name="Ma J."/>
        </authorList>
    </citation>
    <scope>NUCLEOTIDE SEQUENCE [LARGE SCALE GENOMIC DNA]</scope>
    <source>
        <strain evidence="5">JCM 12393</strain>
    </source>
</reference>
<proteinExistence type="inferred from homology"/>
<gene>
    <name evidence="4" type="ORF">GCM10009639_12380</name>
</gene>
<keyword evidence="3" id="KW-0479">Metal-binding</keyword>
<dbReference type="Gene3D" id="1.10.630.10">
    <property type="entry name" value="Cytochrome P450"/>
    <property type="match status" value="1"/>
</dbReference>
<keyword evidence="3" id="KW-0503">Monooxygenase</keyword>
<keyword evidence="3" id="KW-0408">Iron</keyword>
<dbReference type="InterPro" id="IPR002401">
    <property type="entry name" value="Cyt_P450_E_grp-I"/>
</dbReference>
<evidence type="ECO:0000256" key="3">
    <source>
        <dbReference type="RuleBase" id="RU000461"/>
    </source>
</evidence>
<dbReference type="EMBL" id="BAAAKJ010000059">
    <property type="protein sequence ID" value="GAA1387404.1"/>
    <property type="molecule type" value="Genomic_DNA"/>
</dbReference>
<dbReference type="Pfam" id="PF00067">
    <property type="entry name" value="p450"/>
    <property type="match status" value="1"/>
</dbReference>
<dbReference type="Proteomes" id="UP001499863">
    <property type="component" value="Unassembled WGS sequence"/>
</dbReference>
<dbReference type="InterPro" id="IPR036396">
    <property type="entry name" value="Cyt_P450_sf"/>
</dbReference>
<dbReference type="PRINTS" id="PR00385">
    <property type="entry name" value="P450"/>
</dbReference>
<dbReference type="InterPro" id="IPR017972">
    <property type="entry name" value="Cyt_P450_CS"/>
</dbReference>
<evidence type="ECO:0008006" key="6">
    <source>
        <dbReference type="Google" id="ProtNLM"/>
    </source>
</evidence>
<keyword evidence="3" id="KW-0349">Heme</keyword>
<dbReference type="PRINTS" id="PR00463">
    <property type="entry name" value="EP450I"/>
</dbReference>
<dbReference type="InterPro" id="IPR050121">
    <property type="entry name" value="Cytochrome_P450_monoxygenase"/>
</dbReference>
<comment type="similarity">
    <text evidence="2 3">Belongs to the cytochrome P450 family.</text>
</comment>
<organism evidence="4 5">
    <name type="scientific">Kitasatospora putterlickiae</name>
    <dbReference type="NCBI Taxonomy" id="221725"/>
    <lineage>
        <taxon>Bacteria</taxon>
        <taxon>Bacillati</taxon>
        <taxon>Actinomycetota</taxon>
        <taxon>Actinomycetes</taxon>
        <taxon>Kitasatosporales</taxon>
        <taxon>Streptomycetaceae</taxon>
        <taxon>Kitasatospora</taxon>
    </lineage>
</organism>
<dbReference type="PANTHER" id="PTHR24305">
    <property type="entry name" value="CYTOCHROME P450"/>
    <property type="match status" value="1"/>
</dbReference>
<name>A0ABP4ICH9_9ACTN</name>
<comment type="caution">
    <text evidence="4">The sequence shown here is derived from an EMBL/GenBank/DDBJ whole genome shotgun (WGS) entry which is preliminary data.</text>
</comment>
<dbReference type="SUPFAM" id="SSF48264">
    <property type="entry name" value="Cytochrome P450"/>
    <property type="match status" value="1"/>
</dbReference>
<keyword evidence="3" id="KW-0560">Oxidoreductase</keyword>
<dbReference type="CDD" id="cd20620">
    <property type="entry name" value="CYP132-like"/>
    <property type="match status" value="1"/>
</dbReference>
<keyword evidence="5" id="KW-1185">Reference proteome</keyword>
<comment type="cofactor">
    <cofactor evidence="1">
        <name>heme</name>
        <dbReference type="ChEBI" id="CHEBI:30413"/>
    </cofactor>
</comment>
<evidence type="ECO:0000256" key="1">
    <source>
        <dbReference type="ARBA" id="ARBA00001971"/>
    </source>
</evidence>
<sequence length="584" mass="64514">MFMPRVTAERLAVLERPNDDALERVRVGRYRAVAAKDACLAREGGGMEDEEGARRSRRALSGDCRAAPCAPSALITTQLRWERYQGYDRGGDMAHTVAAATVTAASRAGAGAARRIPGPPGLPLVGSLLDLTRRPLRTYLDARRDYGDVVRFVAGPPGLRAEFYAVFSPEGAHQVLGSQAANFRKDNSFYDELRVSLGNGLLTSLDGDYQRQRRLIQPLFTRRRVDGYARAVVLECRALAERWRAAPDGVVDLGGEMSRFALRTVSRILFGSDVEEAVEVVHRSFPVIGEFVLERGFAPVPVPRSWPTPSNRRGAGARRDLYAVCDRIIAERARRAERSGGVLTLDGPDGARGMQGADGMEGADDLLELLTRARGEDGERLDPDELRDQVLIFLLAGHETTATSLAFALFLLAKHPEQRRLAREEADAVLAGREPAAADLEALPYLTRVLKEAMRLYPAASQMGRRSVEESVIDGHVIPAGAQVILAPWVTHRHPDHWEDPDRFDPDRFLPEREKGRHRYAWYPFGGGPRACIGQHFSMLESVLALGALLREFDLEAIDRGVRLGQGITLQVRSPMRVRLTPRA</sequence>
<dbReference type="PANTHER" id="PTHR24305:SF166">
    <property type="entry name" value="CYTOCHROME P450 12A4, MITOCHONDRIAL-RELATED"/>
    <property type="match status" value="1"/>
</dbReference>
<evidence type="ECO:0000256" key="2">
    <source>
        <dbReference type="ARBA" id="ARBA00010617"/>
    </source>
</evidence>
<evidence type="ECO:0000313" key="4">
    <source>
        <dbReference type="EMBL" id="GAA1387404.1"/>
    </source>
</evidence>
<accession>A0ABP4ICH9</accession>
<protein>
    <recommendedName>
        <fullName evidence="6">Cytochrome P450</fullName>
    </recommendedName>
</protein>
<dbReference type="InterPro" id="IPR001128">
    <property type="entry name" value="Cyt_P450"/>
</dbReference>
<evidence type="ECO:0000313" key="5">
    <source>
        <dbReference type="Proteomes" id="UP001499863"/>
    </source>
</evidence>